<dbReference type="NCBIfam" id="NF005450">
    <property type="entry name" value="PRK07042.1"/>
    <property type="match status" value="1"/>
</dbReference>
<evidence type="ECO:0000313" key="3">
    <source>
        <dbReference type="Proteomes" id="UP000237889"/>
    </source>
</evidence>
<feature type="domain" description="Amidase" evidence="1">
    <location>
        <begin position="25"/>
        <end position="444"/>
    </location>
</feature>
<dbReference type="OrthoDB" id="9814821at2"/>
<dbReference type="Proteomes" id="UP000237889">
    <property type="component" value="Chromosome"/>
</dbReference>
<dbReference type="InterPro" id="IPR023631">
    <property type="entry name" value="Amidase_dom"/>
</dbReference>
<dbReference type="KEGG" id="phr:C6569_09480"/>
<dbReference type="InterPro" id="IPR036928">
    <property type="entry name" value="AS_sf"/>
</dbReference>
<keyword evidence="3" id="KW-1185">Reference proteome</keyword>
<gene>
    <name evidence="2" type="ORF">C6569_09480</name>
</gene>
<organism evidence="2 3">
    <name type="scientific">Phreatobacter cathodiphilus</name>
    <dbReference type="NCBI Taxonomy" id="1868589"/>
    <lineage>
        <taxon>Bacteria</taxon>
        <taxon>Pseudomonadati</taxon>
        <taxon>Pseudomonadota</taxon>
        <taxon>Alphaproteobacteria</taxon>
        <taxon>Hyphomicrobiales</taxon>
        <taxon>Phreatobacteraceae</taxon>
        <taxon>Phreatobacter</taxon>
    </lineage>
</organism>
<dbReference type="EMBL" id="CP027668">
    <property type="protein sequence ID" value="AVO45271.1"/>
    <property type="molecule type" value="Genomic_DNA"/>
</dbReference>
<protein>
    <submittedName>
        <fullName evidence="2">Amidase</fullName>
    </submittedName>
</protein>
<name>A0A2S0NBF7_9HYPH</name>
<evidence type="ECO:0000259" key="1">
    <source>
        <dbReference type="Pfam" id="PF01425"/>
    </source>
</evidence>
<dbReference type="Gene3D" id="3.90.1300.10">
    <property type="entry name" value="Amidase signature (AS) domain"/>
    <property type="match status" value="1"/>
</dbReference>
<dbReference type="PANTHER" id="PTHR11895:SF173">
    <property type="entry name" value="GLUTAMYL-TRNA AMIDOTRANSFERASE SUBUNIT A"/>
    <property type="match status" value="1"/>
</dbReference>
<dbReference type="InterPro" id="IPR000120">
    <property type="entry name" value="Amidase"/>
</dbReference>
<dbReference type="RefSeq" id="WP_106748612.1">
    <property type="nucleotide sequence ID" value="NZ_CP027668.1"/>
</dbReference>
<dbReference type="GO" id="GO:0003824">
    <property type="term" value="F:catalytic activity"/>
    <property type="evidence" value="ECO:0007669"/>
    <property type="project" value="InterPro"/>
</dbReference>
<reference evidence="2 3" key="1">
    <citation type="submission" date="2018-03" db="EMBL/GenBank/DDBJ databases">
        <title>Genome sequencing of Phreatobacter sp.</title>
        <authorList>
            <person name="Kim S.-J."/>
            <person name="Heo J."/>
            <person name="Kwon S.-W."/>
        </authorList>
    </citation>
    <scope>NUCLEOTIDE SEQUENCE [LARGE SCALE GENOMIC DNA]</scope>
    <source>
        <strain evidence="2 3">S-12</strain>
    </source>
</reference>
<evidence type="ECO:0000313" key="2">
    <source>
        <dbReference type="EMBL" id="AVO45271.1"/>
    </source>
</evidence>
<dbReference type="Pfam" id="PF01425">
    <property type="entry name" value="Amidase"/>
    <property type="match status" value="1"/>
</dbReference>
<dbReference type="PANTHER" id="PTHR11895">
    <property type="entry name" value="TRANSAMIDASE"/>
    <property type="match status" value="1"/>
</dbReference>
<dbReference type="SUPFAM" id="SSF75304">
    <property type="entry name" value="Amidase signature (AS) enzymes"/>
    <property type="match status" value="1"/>
</dbReference>
<dbReference type="AlphaFoldDB" id="A0A2S0NBF7"/>
<sequence length="465" mass="48126">MPHLADLSAAALSEAYAAKSLSPVEVTRAVLARIEACEPALNAMYIVSSDAALAAAKAAETRWAAGAPLSALDGVPVTVKENIGTKGDPAPIGVPIADMTPRAEDTPVPARLREAGCVILGKTTMPDFGMMSSGLSSLHGVTRNPWDLTKNPAGSSSGAGAAAAAGYGPLHIGTDIGGSIRLPAAHCGLFGLKPSYGRVPIHPPFLGRVAGPMTRTVEDGALLMNVISRPDPRDYASLPYDGQDFAADLGGLDLKGLKVGVMTAMPAGLPADPAIVGAVEAAAAALAAEGAIVTPVAGYLTEAMLDGICRFFEARSYGDVARLSAAEKARVLPYIVEWATWRAGAFTGDDVMSGFLAVQAMREAATKAIQGFDVLLSPCTCPVNYAAEAHSPTDDPRRALEHIPFTVAQNFSEQPAASVNWGYDATGFPIGVQVTGHRFDDAGVMRLCAAMEKLRPAQKAWPVVA</sequence>
<proteinExistence type="predicted"/>
<accession>A0A2S0NBF7</accession>